<feature type="transmembrane region" description="Helical" evidence="2">
    <location>
        <begin position="131"/>
        <end position="153"/>
    </location>
</feature>
<dbReference type="Pfam" id="PF14559">
    <property type="entry name" value="TPR_19"/>
    <property type="match status" value="1"/>
</dbReference>
<dbReference type="Proteomes" id="UP000075320">
    <property type="component" value="Unassembled WGS sequence"/>
</dbReference>
<feature type="domain" description="SH3b" evidence="4">
    <location>
        <begin position="196"/>
        <end position="259"/>
    </location>
</feature>
<protein>
    <recommendedName>
        <fullName evidence="4">SH3b domain-containing protein</fullName>
    </recommendedName>
</protein>
<dbReference type="Gene3D" id="1.25.40.10">
    <property type="entry name" value="Tetratricopeptide repeat domain"/>
    <property type="match status" value="1"/>
</dbReference>
<evidence type="ECO:0000313" key="6">
    <source>
        <dbReference type="Proteomes" id="UP000075320"/>
    </source>
</evidence>
<reference evidence="5 6" key="1">
    <citation type="submission" date="2016-03" db="EMBL/GenBank/DDBJ databases">
        <authorList>
            <person name="Ploux O."/>
        </authorList>
    </citation>
    <scope>NUCLEOTIDE SEQUENCE [LARGE SCALE GENOMIC DNA]</scope>
    <source>
        <strain evidence="5 6">R0</strain>
    </source>
</reference>
<organism evidence="5 6">
    <name type="scientific">Bdellovibrio bacteriovorus</name>
    <dbReference type="NCBI Taxonomy" id="959"/>
    <lineage>
        <taxon>Bacteria</taxon>
        <taxon>Pseudomonadati</taxon>
        <taxon>Bdellovibrionota</taxon>
        <taxon>Bdellovibrionia</taxon>
        <taxon>Bdellovibrionales</taxon>
        <taxon>Pseudobdellovibrionaceae</taxon>
        <taxon>Bdellovibrio</taxon>
    </lineage>
</organism>
<evidence type="ECO:0000313" key="5">
    <source>
        <dbReference type="EMBL" id="KYG66841.1"/>
    </source>
</evidence>
<sequence>MSKSKSLCVFVILILAYFGAFAQSSTEFFIQGTQAYLSKDYKKAQELFQKSLDQDPHNATVLTNLALTEFQLGQRPLAIGLLRKALNLDPEVSTAQATLHFILSEHPIREVPRTLNTYETLRGQLLQPIPLPAYLVLSALAFLCAGWTLISYVGRRKKALDEERALPAFPLVPTLLAVMCVVFSGLVLLKLYDSTILRGTIVTDTVSLQTAPGENQVAIMELPGGVEVQIRADQGDWVQVTYPGSATGWIKKSSVLMTR</sequence>
<gene>
    <name evidence="5" type="ORF">AZI86_07340</name>
</gene>
<keyword evidence="6" id="KW-1185">Reference proteome</keyword>
<comment type="caution">
    <text evidence="5">The sequence shown here is derived from an EMBL/GenBank/DDBJ whole genome shotgun (WGS) entry which is preliminary data.</text>
</comment>
<dbReference type="AlphaFoldDB" id="A0A150WQT0"/>
<feature type="chain" id="PRO_5007573460" description="SH3b domain-containing protein" evidence="3">
    <location>
        <begin position="23"/>
        <end position="259"/>
    </location>
</feature>
<dbReference type="Gene3D" id="2.30.30.40">
    <property type="entry name" value="SH3 Domains"/>
    <property type="match status" value="1"/>
</dbReference>
<dbReference type="InterPro" id="IPR011990">
    <property type="entry name" value="TPR-like_helical_dom_sf"/>
</dbReference>
<dbReference type="InterPro" id="IPR003646">
    <property type="entry name" value="SH3-like_bac-type"/>
</dbReference>
<name>A0A150WQT0_BDEBC</name>
<evidence type="ECO:0000256" key="2">
    <source>
        <dbReference type="SAM" id="Phobius"/>
    </source>
</evidence>
<proteinExistence type="predicted"/>
<evidence type="ECO:0000256" key="1">
    <source>
        <dbReference type="PROSITE-ProRule" id="PRU00339"/>
    </source>
</evidence>
<evidence type="ECO:0000256" key="3">
    <source>
        <dbReference type="SAM" id="SignalP"/>
    </source>
</evidence>
<keyword evidence="1" id="KW-0802">TPR repeat</keyword>
<feature type="signal peptide" evidence="3">
    <location>
        <begin position="1"/>
        <end position="22"/>
    </location>
</feature>
<dbReference type="PROSITE" id="PS50005">
    <property type="entry name" value="TPR"/>
    <property type="match status" value="2"/>
</dbReference>
<dbReference type="EMBL" id="LUKE01000001">
    <property type="protein sequence ID" value="KYG66841.1"/>
    <property type="molecule type" value="Genomic_DNA"/>
</dbReference>
<evidence type="ECO:0000259" key="4">
    <source>
        <dbReference type="SMART" id="SM00287"/>
    </source>
</evidence>
<dbReference type="SUPFAM" id="SSF48452">
    <property type="entry name" value="TPR-like"/>
    <property type="match status" value="1"/>
</dbReference>
<feature type="repeat" description="TPR" evidence="1">
    <location>
        <begin position="59"/>
        <end position="92"/>
    </location>
</feature>
<keyword evidence="2" id="KW-0812">Transmembrane</keyword>
<feature type="transmembrane region" description="Helical" evidence="2">
    <location>
        <begin position="165"/>
        <end position="189"/>
    </location>
</feature>
<dbReference type="Pfam" id="PF08239">
    <property type="entry name" value="SH3_3"/>
    <property type="match status" value="1"/>
</dbReference>
<keyword evidence="3" id="KW-0732">Signal</keyword>
<accession>A0A150WQT0</accession>
<dbReference type="SMART" id="SM00287">
    <property type="entry name" value="SH3b"/>
    <property type="match status" value="1"/>
</dbReference>
<keyword evidence="2" id="KW-1133">Transmembrane helix</keyword>
<dbReference type="OrthoDB" id="5292393at2"/>
<keyword evidence="2" id="KW-0472">Membrane</keyword>
<dbReference type="SMART" id="SM00028">
    <property type="entry name" value="TPR"/>
    <property type="match status" value="2"/>
</dbReference>
<feature type="repeat" description="TPR" evidence="1">
    <location>
        <begin position="25"/>
        <end position="58"/>
    </location>
</feature>
<dbReference type="InterPro" id="IPR019734">
    <property type="entry name" value="TPR_rpt"/>
</dbReference>